<evidence type="ECO:0000313" key="1">
    <source>
        <dbReference type="EMBL" id="KAJ3539218.1"/>
    </source>
</evidence>
<reference evidence="1" key="1">
    <citation type="submission" date="2022-07" db="EMBL/GenBank/DDBJ databases">
        <title>Genome Sequence of Phlebia brevispora.</title>
        <authorList>
            <person name="Buettner E."/>
        </authorList>
    </citation>
    <scope>NUCLEOTIDE SEQUENCE</scope>
    <source>
        <strain evidence="1">MPL23</strain>
    </source>
</reference>
<sequence length="200" mass="22289">MDEEQLKDVQQPISEPYRNLPIIERRRIQTESGMFDVMRSKTLCALGPVASYFATHVMNVISAHAVCVAYPLGTMNRTGVYTDRETTTDEAAAIRKYSARSYTLTSGTEHAPVAGDEEQSMFCGRTARFFGDDKCITLHFGMTSRRTARMENVFDTPTFRLGWTSAWVLGGRACGVDCCAVETRRRVEDVIVSVPDAVIV</sequence>
<dbReference type="EMBL" id="JANHOG010001312">
    <property type="protein sequence ID" value="KAJ3539218.1"/>
    <property type="molecule type" value="Genomic_DNA"/>
</dbReference>
<keyword evidence="2" id="KW-1185">Reference proteome</keyword>
<dbReference type="Proteomes" id="UP001148662">
    <property type="component" value="Unassembled WGS sequence"/>
</dbReference>
<accession>A0ACC1SGF2</accession>
<gene>
    <name evidence="1" type="ORF">NM688_g6399</name>
</gene>
<evidence type="ECO:0000313" key="2">
    <source>
        <dbReference type="Proteomes" id="UP001148662"/>
    </source>
</evidence>
<protein>
    <submittedName>
        <fullName evidence="1">Uncharacterized protein</fullName>
    </submittedName>
</protein>
<name>A0ACC1SGF2_9APHY</name>
<organism evidence="1 2">
    <name type="scientific">Phlebia brevispora</name>
    <dbReference type="NCBI Taxonomy" id="194682"/>
    <lineage>
        <taxon>Eukaryota</taxon>
        <taxon>Fungi</taxon>
        <taxon>Dikarya</taxon>
        <taxon>Basidiomycota</taxon>
        <taxon>Agaricomycotina</taxon>
        <taxon>Agaricomycetes</taxon>
        <taxon>Polyporales</taxon>
        <taxon>Meruliaceae</taxon>
        <taxon>Phlebia</taxon>
    </lineage>
</organism>
<proteinExistence type="predicted"/>
<comment type="caution">
    <text evidence="1">The sequence shown here is derived from an EMBL/GenBank/DDBJ whole genome shotgun (WGS) entry which is preliminary data.</text>
</comment>